<evidence type="ECO:0000313" key="1">
    <source>
        <dbReference type="EMBL" id="CAL7934829.1"/>
    </source>
</evidence>
<dbReference type="Proteomes" id="UP001642520">
    <property type="component" value="Unassembled WGS sequence"/>
</dbReference>
<protein>
    <submittedName>
        <fullName evidence="1">Uncharacterized protein</fullName>
    </submittedName>
</protein>
<proteinExistence type="predicted"/>
<comment type="caution">
    <text evidence="1">The sequence shown here is derived from an EMBL/GenBank/DDBJ whole genome shotgun (WGS) entry which is preliminary data.</text>
</comment>
<reference evidence="1 2" key="1">
    <citation type="submission" date="2024-08" db="EMBL/GenBank/DDBJ databases">
        <authorList>
            <person name="Will J Nash"/>
            <person name="Angela Man"/>
            <person name="Seanna McTaggart"/>
            <person name="Kendall Baker"/>
            <person name="Tom Barker"/>
            <person name="Leah Catchpole"/>
            <person name="Alex Durrant"/>
            <person name="Karim Gharbi"/>
            <person name="Naomi Irish"/>
            <person name="Gemy Kaithakottil"/>
            <person name="Debby Ku"/>
            <person name="Aaliyah Providence"/>
            <person name="Felix Shaw"/>
            <person name="David Swarbreck"/>
            <person name="Chris Watkins"/>
            <person name="Ann M. McCartney"/>
            <person name="Giulio Formenti"/>
            <person name="Alice Mouton"/>
            <person name="Noel Vella"/>
            <person name="Bjorn M von Reumont"/>
            <person name="Adriana Vella"/>
            <person name="Wilfried Haerty"/>
        </authorList>
    </citation>
    <scope>NUCLEOTIDE SEQUENCE [LARGE SCALE GENOMIC DNA]</scope>
</reference>
<name>A0ABP1N4H7_XYLVO</name>
<accession>A0ABP1N4H7</accession>
<evidence type="ECO:0000313" key="2">
    <source>
        <dbReference type="Proteomes" id="UP001642520"/>
    </source>
</evidence>
<gene>
    <name evidence="1" type="ORF">XYLVIOL_LOCUS1234</name>
</gene>
<dbReference type="EMBL" id="CAXAJV020001282">
    <property type="protein sequence ID" value="CAL7934829.1"/>
    <property type="molecule type" value="Genomic_DNA"/>
</dbReference>
<sequence length="101" mass="11726">MYAHGGVIFLVYKQSDGDLGNELTLENFRGFARPRCYVTPTFYFSLAQVAMVRCDSSRFSTRRQFPVCGTRNFFGKPNSNVYVNRENIFQSQCHENHLRSK</sequence>
<keyword evidence="2" id="KW-1185">Reference proteome</keyword>
<organism evidence="1 2">
    <name type="scientific">Xylocopa violacea</name>
    <name type="common">Violet carpenter bee</name>
    <name type="synonym">Apis violacea</name>
    <dbReference type="NCBI Taxonomy" id="135666"/>
    <lineage>
        <taxon>Eukaryota</taxon>
        <taxon>Metazoa</taxon>
        <taxon>Ecdysozoa</taxon>
        <taxon>Arthropoda</taxon>
        <taxon>Hexapoda</taxon>
        <taxon>Insecta</taxon>
        <taxon>Pterygota</taxon>
        <taxon>Neoptera</taxon>
        <taxon>Endopterygota</taxon>
        <taxon>Hymenoptera</taxon>
        <taxon>Apocrita</taxon>
        <taxon>Aculeata</taxon>
        <taxon>Apoidea</taxon>
        <taxon>Anthophila</taxon>
        <taxon>Apidae</taxon>
        <taxon>Xylocopa</taxon>
        <taxon>Xylocopa</taxon>
    </lineage>
</organism>